<evidence type="ECO:0000259" key="8">
    <source>
        <dbReference type="Pfam" id="PF01435"/>
    </source>
</evidence>
<evidence type="ECO:0000256" key="3">
    <source>
        <dbReference type="ARBA" id="ARBA00022723"/>
    </source>
</evidence>
<evidence type="ECO:0000313" key="9">
    <source>
        <dbReference type="EMBL" id="ACK64292.1"/>
    </source>
</evidence>
<name>B7K1Y5_RIPO1</name>
<dbReference type="AlphaFoldDB" id="B7K1Y5"/>
<feature type="region of interest" description="Disordered" evidence="7">
    <location>
        <begin position="609"/>
        <end position="632"/>
    </location>
</feature>
<organism evidence="9 10">
    <name type="scientific">Rippkaea orientalis (strain PCC 8801 / RF-1)</name>
    <name type="common">Cyanothece sp. (strain PCC 8801)</name>
    <dbReference type="NCBI Taxonomy" id="41431"/>
    <lineage>
        <taxon>Bacteria</taxon>
        <taxon>Bacillati</taxon>
        <taxon>Cyanobacteriota</taxon>
        <taxon>Cyanophyceae</taxon>
        <taxon>Oscillatoriophycideae</taxon>
        <taxon>Chroococcales</taxon>
        <taxon>Aphanothecaceae</taxon>
        <taxon>Rippkaea</taxon>
        <taxon>Rippkaea orientalis</taxon>
    </lineage>
</organism>
<protein>
    <submittedName>
        <fullName evidence="9">Peptidase M48 Ste24p</fullName>
    </submittedName>
</protein>
<feature type="compositionally biased region" description="Polar residues" evidence="7">
    <location>
        <begin position="88"/>
        <end position="98"/>
    </location>
</feature>
<feature type="domain" description="Peptidase M48" evidence="8">
    <location>
        <begin position="413"/>
        <end position="578"/>
    </location>
</feature>
<proteinExistence type="predicted"/>
<evidence type="ECO:0000256" key="6">
    <source>
        <dbReference type="ARBA" id="ARBA00023049"/>
    </source>
</evidence>
<dbReference type="EMBL" id="CP001287">
    <property type="protein sequence ID" value="ACK64292.1"/>
    <property type="molecule type" value="Genomic_DNA"/>
</dbReference>
<comment type="cofactor">
    <cofactor evidence="1">
        <name>Zn(2+)</name>
        <dbReference type="ChEBI" id="CHEBI:29105"/>
    </cofactor>
</comment>
<keyword evidence="6" id="KW-0482">Metalloprotease</keyword>
<dbReference type="PANTHER" id="PTHR22726:SF1">
    <property type="entry name" value="METALLOENDOPEPTIDASE OMA1, MITOCHONDRIAL"/>
    <property type="match status" value="1"/>
</dbReference>
<dbReference type="CDD" id="cd07333">
    <property type="entry name" value="M48C_bepA_like"/>
    <property type="match status" value="1"/>
</dbReference>
<evidence type="ECO:0000256" key="2">
    <source>
        <dbReference type="ARBA" id="ARBA00022670"/>
    </source>
</evidence>
<sequence>MNIRWSIPLLIMGILIPNSTVLAQEIPLYVQKYQDNWSNLDSSSSFYLNDSVFEDNLLSDATVPKKQTESQKSPKPESNTTETEKPQESSTVEQETSVASCDAAFPEFTFPSSPVQTVAQKTTDSSSASDQVITQEKHPVPPQPRGEVIENTEEITENAPSPEEIARYQTIAKADHLYRCGDTLLAERLYREVKDPFEAQKEVNREKIAEPIYEPEYLLPGGSVYWRLYQESLQENPIYKSKKLGSLKLLTQQYPEFIPGHLHYYQVLESEENRQEALKVLETAVSLYPNEAELVAAKIKADQAAENWLNASLTARQFFLFNQDHFRAAEFKKLADENLSRYQDKLRGNMTWNLVGNAVMSGIGVALMGNVFAPLSTLETGYLLFQGESTIGENYANGLKKQLKLMDDPDVVQYINGIGHKLASIAGRDEFKYEFYIVMDETLNAFALPGGKIFINAGAIAKTNSEAEIAGLIAHELAHTVLSHGFQQMTQSSFTGSVIEYIPYVGGLAGNLIVLSYSREMEQQADQFGTRLLAASGYAADGLRNLMLILKSEDKNSPPAWLSSHPETSDRVKYLEKEIVRYNFNRYAYEGMEKHYQIRQKVANLLAAYKQEKEGTDTPKKPENKDQKSPEN</sequence>
<keyword evidence="10" id="KW-1185">Reference proteome</keyword>
<gene>
    <name evidence="9" type="ordered locus">PCC8801_0188</name>
</gene>
<evidence type="ECO:0000256" key="7">
    <source>
        <dbReference type="SAM" id="MobiDB-lite"/>
    </source>
</evidence>
<evidence type="ECO:0000313" key="10">
    <source>
        <dbReference type="Proteomes" id="UP000008204"/>
    </source>
</evidence>
<keyword evidence="4" id="KW-0378">Hydrolase</keyword>
<dbReference type="GO" id="GO:0004222">
    <property type="term" value="F:metalloendopeptidase activity"/>
    <property type="evidence" value="ECO:0007669"/>
    <property type="project" value="InterPro"/>
</dbReference>
<dbReference type="OrthoDB" id="9810445at2"/>
<dbReference type="HOGENOM" id="CLU_023737_1_0_3"/>
<dbReference type="PANTHER" id="PTHR22726">
    <property type="entry name" value="METALLOENDOPEPTIDASE OMA1"/>
    <property type="match status" value="1"/>
</dbReference>
<feature type="region of interest" description="Disordered" evidence="7">
    <location>
        <begin position="112"/>
        <end position="146"/>
    </location>
</feature>
<dbReference type="eggNOG" id="COG4783">
    <property type="taxonomic scope" value="Bacteria"/>
</dbReference>
<dbReference type="Proteomes" id="UP000008204">
    <property type="component" value="Chromosome"/>
</dbReference>
<keyword evidence="3" id="KW-0479">Metal-binding</keyword>
<accession>B7K1Y5</accession>
<evidence type="ECO:0000256" key="4">
    <source>
        <dbReference type="ARBA" id="ARBA00022801"/>
    </source>
</evidence>
<feature type="region of interest" description="Disordered" evidence="7">
    <location>
        <begin position="60"/>
        <end position="98"/>
    </location>
</feature>
<dbReference type="Gene3D" id="3.30.2010.10">
    <property type="entry name" value="Metalloproteases ('zincins'), catalytic domain"/>
    <property type="match status" value="1"/>
</dbReference>
<dbReference type="GO" id="GO:0046872">
    <property type="term" value="F:metal ion binding"/>
    <property type="evidence" value="ECO:0007669"/>
    <property type="project" value="UniProtKB-KW"/>
</dbReference>
<feature type="compositionally biased region" description="Basic and acidic residues" evidence="7">
    <location>
        <begin position="610"/>
        <end position="632"/>
    </location>
</feature>
<dbReference type="STRING" id="41431.PCC8801_0188"/>
<dbReference type="Pfam" id="PF01435">
    <property type="entry name" value="Peptidase_M48"/>
    <property type="match status" value="1"/>
</dbReference>
<feature type="compositionally biased region" description="Basic and acidic residues" evidence="7">
    <location>
        <begin position="66"/>
        <end position="75"/>
    </location>
</feature>
<evidence type="ECO:0000256" key="5">
    <source>
        <dbReference type="ARBA" id="ARBA00022833"/>
    </source>
</evidence>
<dbReference type="InterPro" id="IPR001915">
    <property type="entry name" value="Peptidase_M48"/>
</dbReference>
<dbReference type="GO" id="GO:0051603">
    <property type="term" value="P:proteolysis involved in protein catabolic process"/>
    <property type="evidence" value="ECO:0007669"/>
    <property type="project" value="TreeGrafter"/>
</dbReference>
<feature type="compositionally biased region" description="Polar residues" evidence="7">
    <location>
        <begin position="112"/>
        <end position="134"/>
    </location>
</feature>
<dbReference type="KEGG" id="cyp:PCC8801_0188"/>
<keyword evidence="2" id="KW-0645">Protease</keyword>
<dbReference type="RefSeq" id="WP_012593569.1">
    <property type="nucleotide sequence ID" value="NC_011726.1"/>
</dbReference>
<dbReference type="InterPro" id="IPR051156">
    <property type="entry name" value="Mito/Outer_Membr_Metalloprot"/>
</dbReference>
<dbReference type="GO" id="GO:0016020">
    <property type="term" value="C:membrane"/>
    <property type="evidence" value="ECO:0007669"/>
    <property type="project" value="TreeGrafter"/>
</dbReference>
<evidence type="ECO:0000256" key="1">
    <source>
        <dbReference type="ARBA" id="ARBA00001947"/>
    </source>
</evidence>
<reference evidence="10" key="1">
    <citation type="journal article" date="2011" name="MBio">
        <title>Novel metabolic attributes of the genus Cyanothece, comprising a group of unicellular nitrogen-fixing Cyanobacteria.</title>
        <authorList>
            <person name="Bandyopadhyay A."/>
            <person name="Elvitigala T."/>
            <person name="Welsh E."/>
            <person name="Stockel J."/>
            <person name="Liberton M."/>
            <person name="Min H."/>
            <person name="Sherman L.A."/>
            <person name="Pakrasi H.B."/>
        </authorList>
    </citation>
    <scope>NUCLEOTIDE SEQUENCE [LARGE SCALE GENOMIC DNA]</scope>
    <source>
        <strain evidence="10">PCC 8801</strain>
    </source>
</reference>
<keyword evidence="5" id="KW-0862">Zinc</keyword>